<evidence type="ECO:0000313" key="2">
    <source>
        <dbReference type="EMBL" id="KAG7510347.1"/>
    </source>
</evidence>
<comment type="caution">
    <text evidence="2">The sequence shown here is derived from an EMBL/GenBank/DDBJ whole genome shotgun (WGS) entry which is preliminary data.</text>
</comment>
<accession>A0AAV6S1Y2</accession>
<keyword evidence="3" id="KW-1185">Reference proteome</keyword>
<protein>
    <submittedName>
        <fullName evidence="2">Uncharacterized protein</fullName>
    </submittedName>
</protein>
<feature type="region of interest" description="Disordered" evidence="1">
    <location>
        <begin position="37"/>
        <end position="70"/>
    </location>
</feature>
<dbReference type="Proteomes" id="UP000693946">
    <property type="component" value="Linkage Group LG16"/>
</dbReference>
<proteinExistence type="predicted"/>
<dbReference type="AlphaFoldDB" id="A0AAV6S1Y2"/>
<feature type="compositionally biased region" description="Pro residues" evidence="1">
    <location>
        <begin position="47"/>
        <end position="61"/>
    </location>
</feature>
<gene>
    <name evidence="2" type="ORF">JOB18_019644</name>
</gene>
<evidence type="ECO:0000256" key="1">
    <source>
        <dbReference type="SAM" id="MobiDB-lite"/>
    </source>
</evidence>
<sequence>MSVAPLMISYVYWASIRAIPFHSSTYATPLLVTRHRSSPRAPWQRDPQPPPPPPPHTPYPRPTARSPDKFSGAELIDKERLRYAITGHTLMECDSMHSLIELLTIKDIHTPRDYIVIFKTAHLHPSPYKVTQLFHDDFMKFSGAYVTNIRPGRKVGDPTVHNLQALQYLADG</sequence>
<dbReference type="EMBL" id="JAGKHQ010000008">
    <property type="protein sequence ID" value="KAG7510347.1"/>
    <property type="molecule type" value="Genomic_DNA"/>
</dbReference>
<evidence type="ECO:0000313" key="3">
    <source>
        <dbReference type="Proteomes" id="UP000693946"/>
    </source>
</evidence>
<organism evidence="2 3">
    <name type="scientific">Solea senegalensis</name>
    <name type="common">Senegalese sole</name>
    <dbReference type="NCBI Taxonomy" id="28829"/>
    <lineage>
        <taxon>Eukaryota</taxon>
        <taxon>Metazoa</taxon>
        <taxon>Chordata</taxon>
        <taxon>Craniata</taxon>
        <taxon>Vertebrata</taxon>
        <taxon>Euteleostomi</taxon>
        <taxon>Actinopterygii</taxon>
        <taxon>Neopterygii</taxon>
        <taxon>Teleostei</taxon>
        <taxon>Neoteleostei</taxon>
        <taxon>Acanthomorphata</taxon>
        <taxon>Carangaria</taxon>
        <taxon>Pleuronectiformes</taxon>
        <taxon>Pleuronectoidei</taxon>
        <taxon>Soleidae</taxon>
        <taxon>Solea</taxon>
    </lineage>
</organism>
<name>A0AAV6S1Y2_SOLSE</name>
<reference evidence="2 3" key="1">
    <citation type="journal article" date="2021" name="Sci. Rep.">
        <title>Chromosome anchoring in Senegalese sole (Solea senegalensis) reveals sex-associated markers and genome rearrangements in flatfish.</title>
        <authorList>
            <person name="Guerrero-Cozar I."/>
            <person name="Gomez-Garrido J."/>
            <person name="Berbel C."/>
            <person name="Martinez-Blanch J.F."/>
            <person name="Alioto T."/>
            <person name="Claros M.G."/>
            <person name="Gagnaire P.A."/>
            <person name="Manchado M."/>
        </authorList>
    </citation>
    <scope>NUCLEOTIDE SEQUENCE [LARGE SCALE GENOMIC DNA]</scope>
    <source>
        <strain evidence="2">Sse05_10M</strain>
    </source>
</reference>